<evidence type="ECO:0000259" key="17">
    <source>
        <dbReference type="PROSITE" id="PS51199"/>
    </source>
</evidence>
<accession>A0A0H2MU36</accession>
<feature type="region of interest" description="Disordered" evidence="16">
    <location>
        <begin position="1"/>
        <end position="23"/>
    </location>
</feature>
<dbReference type="Pfam" id="PF03796">
    <property type="entry name" value="DnaB_C"/>
    <property type="match status" value="1"/>
</dbReference>
<dbReference type="Gene3D" id="1.10.860.10">
    <property type="entry name" value="DNAb Helicase, Chain A"/>
    <property type="match status" value="1"/>
</dbReference>
<evidence type="ECO:0000256" key="11">
    <source>
        <dbReference type="ARBA" id="ARBA00044932"/>
    </source>
</evidence>
<evidence type="ECO:0000313" key="19">
    <source>
        <dbReference type="Proteomes" id="UP000035444"/>
    </source>
</evidence>
<feature type="region of interest" description="Disordered" evidence="16">
    <location>
        <begin position="396"/>
        <end position="415"/>
    </location>
</feature>
<dbReference type="RefSeq" id="WP_047764751.1">
    <property type="nucleotide sequence ID" value="NZ_LAQL01000008.1"/>
</dbReference>
<reference evidence="18 19" key="1">
    <citation type="submission" date="2015-03" db="EMBL/GenBank/DDBJ databases">
        <title>Genome Sequence of Kiloniella spongiae MEBiC09566, isolated from a marine sponge.</title>
        <authorList>
            <person name="Shao Z."/>
            <person name="Wang L."/>
            <person name="Li X."/>
        </authorList>
    </citation>
    <scope>NUCLEOTIDE SEQUENCE [LARGE SCALE GENOMIC DNA]</scope>
    <source>
        <strain evidence="18 19">MEBiC09566</strain>
    </source>
</reference>
<dbReference type="OrthoDB" id="9773982at2"/>
<feature type="domain" description="SF4 helicase" evidence="17">
    <location>
        <begin position="197"/>
        <end position="502"/>
    </location>
</feature>
<dbReference type="GO" id="GO:0005524">
    <property type="term" value="F:ATP binding"/>
    <property type="evidence" value="ECO:0007669"/>
    <property type="project" value="UniProtKB-UniRule"/>
</dbReference>
<feature type="coiled-coil region" evidence="15">
    <location>
        <begin position="448"/>
        <end position="475"/>
    </location>
</feature>
<dbReference type="PATRIC" id="fig|1489064.4.peg.4067"/>
<dbReference type="InterPro" id="IPR016136">
    <property type="entry name" value="DNA_helicase_N/primase_C"/>
</dbReference>
<dbReference type="GO" id="GO:0042802">
    <property type="term" value="F:identical protein binding"/>
    <property type="evidence" value="ECO:0007669"/>
    <property type="project" value="UniProtKB-ARBA"/>
</dbReference>
<organism evidence="18 19">
    <name type="scientific">Kiloniella spongiae</name>
    <dbReference type="NCBI Taxonomy" id="1489064"/>
    <lineage>
        <taxon>Bacteria</taxon>
        <taxon>Pseudomonadati</taxon>
        <taxon>Pseudomonadota</taxon>
        <taxon>Alphaproteobacteria</taxon>
        <taxon>Rhodospirillales</taxon>
        <taxon>Kiloniellaceae</taxon>
        <taxon>Kiloniella</taxon>
    </lineage>
</organism>
<keyword evidence="9 14" id="KW-0238">DNA-binding</keyword>
<dbReference type="PROSITE" id="PS51199">
    <property type="entry name" value="SF4_HELICASE"/>
    <property type="match status" value="1"/>
</dbReference>
<dbReference type="SUPFAM" id="SSF52540">
    <property type="entry name" value="P-loop containing nucleoside triphosphate hydrolases"/>
    <property type="match status" value="1"/>
</dbReference>
<dbReference type="GO" id="GO:0016887">
    <property type="term" value="F:ATP hydrolysis activity"/>
    <property type="evidence" value="ECO:0007669"/>
    <property type="project" value="RHEA"/>
</dbReference>
<comment type="subunit">
    <text evidence="2">Homohexamer.</text>
</comment>
<comment type="function">
    <text evidence="11 14">The main replicative DNA helicase, it participates in initiation and elongation during chromosome replication. Travels ahead of the DNA replisome, separating dsDNA into templates for DNA synthesis. A processive ATP-dependent 5'-3' DNA helicase it has DNA-dependent ATPase activity.</text>
</comment>
<dbReference type="AlphaFoldDB" id="A0A0H2MU36"/>
<evidence type="ECO:0000256" key="8">
    <source>
        <dbReference type="ARBA" id="ARBA00022840"/>
    </source>
</evidence>
<keyword evidence="8 14" id="KW-0067">ATP-binding</keyword>
<keyword evidence="10" id="KW-0413">Isomerase</keyword>
<dbReference type="EC" id="5.6.2.3" evidence="13 14"/>
<keyword evidence="15" id="KW-0175">Coiled coil</keyword>
<dbReference type="InterPro" id="IPR027417">
    <property type="entry name" value="P-loop_NTPase"/>
</dbReference>
<evidence type="ECO:0000256" key="16">
    <source>
        <dbReference type="SAM" id="MobiDB-lite"/>
    </source>
</evidence>
<dbReference type="SUPFAM" id="SSF48024">
    <property type="entry name" value="N-terminal domain of DnaB helicase"/>
    <property type="match status" value="1"/>
</dbReference>
<keyword evidence="6 14" id="KW-0378">Hydrolase</keyword>
<evidence type="ECO:0000256" key="10">
    <source>
        <dbReference type="ARBA" id="ARBA00023235"/>
    </source>
</evidence>
<dbReference type="NCBIfam" id="TIGR00665">
    <property type="entry name" value="DnaB"/>
    <property type="match status" value="1"/>
</dbReference>
<evidence type="ECO:0000256" key="2">
    <source>
        <dbReference type="ARBA" id="ARBA00011643"/>
    </source>
</evidence>
<evidence type="ECO:0000256" key="12">
    <source>
        <dbReference type="ARBA" id="ARBA00048954"/>
    </source>
</evidence>
<dbReference type="EMBL" id="LAQL01000008">
    <property type="protein sequence ID" value="KLN60220.1"/>
    <property type="molecule type" value="Genomic_DNA"/>
</dbReference>
<dbReference type="InterPro" id="IPR007693">
    <property type="entry name" value="DNA_helicase_DnaB-like_N"/>
</dbReference>
<dbReference type="PANTHER" id="PTHR30153:SF2">
    <property type="entry name" value="REPLICATIVE DNA HELICASE"/>
    <property type="match status" value="1"/>
</dbReference>
<comment type="similarity">
    <text evidence="1 14">Belongs to the helicase family. DnaB subfamily.</text>
</comment>
<dbReference type="Gene3D" id="3.40.50.300">
    <property type="entry name" value="P-loop containing nucleotide triphosphate hydrolases"/>
    <property type="match status" value="1"/>
</dbReference>
<evidence type="ECO:0000256" key="9">
    <source>
        <dbReference type="ARBA" id="ARBA00023125"/>
    </source>
</evidence>
<evidence type="ECO:0000256" key="15">
    <source>
        <dbReference type="SAM" id="Coils"/>
    </source>
</evidence>
<evidence type="ECO:0000256" key="3">
    <source>
        <dbReference type="ARBA" id="ARBA00022515"/>
    </source>
</evidence>
<evidence type="ECO:0000256" key="5">
    <source>
        <dbReference type="ARBA" id="ARBA00022741"/>
    </source>
</evidence>
<dbReference type="PANTHER" id="PTHR30153">
    <property type="entry name" value="REPLICATIVE DNA HELICASE DNAB"/>
    <property type="match status" value="1"/>
</dbReference>
<dbReference type="Pfam" id="PF00772">
    <property type="entry name" value="DnaB"/>
    <property type="match status" value="1"/>
</dbReference>
<protein>
    <recommendedName>
        <fullName evidence="13 14">Replicative DNA helicase</fullName>
        <ecNumber evidence="13 14">5.6.2.3</ecNumber>
    </recommendedName>
</protein>
<name>A0A0H2MU36_9PROT</name>
<keyword evidence="5 14" id="KW-0547">Nucleotide-binding</keyword>
<dbReference type="InterPro" id="IPR036185">
    <property type="entry name" value="DNA_heli_DnaB-like_N_sf"/>
</dbReference>
<dbReference type="InterPro" id="IPR007692">
    <property type="entry name" value="DNA_helicase_DnaB"/>
</dbReference>
<keyword evidence="7 14" id="KW-0347">Helicase</keyword>
<evidence type="ECO:0000256" key="7">
    <source>
        <dbReference type="ARBA" id="ARBA00022806"/>
    </source>
</evidence>
<evidence type="ECO:0000256" key="1">
    <source>
        <dbReference type="ARBA" id="ARBA00008428"/>
    </source>
</evidence>
<dbReference type="GO" id="GO:0005829">
    <property type="term" value="C:cytosol"/>
    <property type="evidence" value="ECO:0007669"/>
    <property type="project" value="TreeGrafter"/>
</dbReference>
<sequence length="508" mass="56268">MEDHAIPPFDVSDIPFDDGPELRSPPHNYEVEQALLGAVLSNNKAFERISDFLLPIHFADPAHAEIYHACKTLIERGQLANATTLKNFFASNGNLEELGGTSYLAELQSNVVTIINASEYGKIIHDLYIRRELIDLGEEVVNHAHTHELELSATQQIEGAEQKLYRLAEEGQTEGGFTSFADALAVSMNYIDVAMKQGDGISGVSSGLRDVDKLLGGFHHSDLIILAARPSMGKTAFVTNIAFNIAQATKPGHNAEGDEVDIPMSVAFFSLEMSADQLASRILSSAAETPSHLMRKGELTEDQFEHVFQVSRALSNYKLFIDDTPNLTIPGLRNRVRRLKRQHGLDIIIVDYLQLMSGAPGGKSDSRVQEVSEISRGLKGIAKEMNVPVIALSQLSRQTEQREDKRPQLSDLRESGSIEQDADVVVFLYRDEYYIAREKPGQGADDSTDKFHEKLANHEARLDAARNKAEMIVGKQRHGPIGSVELHFNGEFTKFSDLAEEDQLPESY</sequence>
<dbReference type="Proteomes" id="UP000035444">
    <property type="component" value="Unassembled WGS sequence"/>
</dbReference>
<evidence type="ECO:0000256" key="14">
    <source>
        <dbReference type="RuleBase" id="RU362085"/>
    </source>
</evidence>
<dbReference type="NCBIfam" id="NF006606">
    <property type="entry name" value="PRK09165.1"/>
    <property type="match status" value="1"/>
</dbReference>
<dbReference type="CDD" id="cd00984">
    <property type="entry name" value="DnaB_C"/>
    <property type="match status" value="1"/>
</dbReference>
<dbReference type="STRING" id="1489064.WH96_13640"/>
<evidence type="ECO:0000313" key="18">
    <source>
        <dbReference type="EMBL" id="KLN60220.1"/>
    </source>
</evidence>
<proteinExistence type="inferred from homology"/>
<keyword evidence="4 14" id="KW-0235">DNA replication</keyword>
<dbReference type="InterPro" id="IPR007694">
    <property type="entry name" value="DNA_helicase_DnaB-like_C"/>
</dbReference>
<gene>
    <name evidence="18" type="ORF">WH96_13640</name>
</gene>
<dbReference type="FunFam" id="3.40.50.300:FF:000076">
    <property type="entry name" value="Replicative DNA helicase"/>
    <property type="match status" value="1"/>
</dbReference>
<feature type="compositionally biased region" description="Basic and acidic residues" evidence="16">
    <location>
        <begin position="399"/>
        <end position="415"/>
    </location>
</feature>
<keyword evidence="3 14" id="KW-0639">Primosome</keyword>
<evidence type="ECO:0000256" key="6">
    <source>
        <dbReference type="ARBA" id="ARBA00022801"/>
    </source>
</evidence>
<dbReference type="GO" id="GO:1990077">
    <property type="term" value="C:primosome complex"/>
    <property type="evidence" value="ECO:0007669"/>
    <property type="project" value="UniProtKB-UniRule"/>
</dbReference>
<comment type="caution">
    <text evidence="18">The sequence shown here is derived from an EMBL/GenBank/DDBJ whole genome shotgun (WGS) entry which is preliminary data.</text>
</comment>
<dbReference type="GO" id="GO:0006269">
    <property type="term" value="P:DNA replication, synthesis of primer"/>
    <property type="evidence" value="ECO:0007669"/>
    <property type="project" value="UniProtKB-UniRule"/>
</dbReference>
<comment type="catalytic activity">
    <reaction evidence="12 14">
        <text>ATP + H2O = ADP + phosphate + H(+)</text>
        <dbReference type="Rhea" id="RHEA:13065"/>
        <dbReference type="ChEBI" id="CHEBI:15377"/>
        <dbReference type="ChEBI" id="CHEBI:15378"/>
        <dbReference type="ChEBI" id="CHEBI:30616"/>
        <dbReference type="ChEBI" id="CHEBI:43474"/>
        <dbReference type="ChEBI" id="CHEBI:456216"/>
        <dbReference type="EC" id="5.6.2.3"/>
    </reaction>
</comment>
<keyword evidence="19" id="KW-1185">Reference proteome</keyword>
<dbReference type="GO" id="GO:0003677">
    <property type="term" value="F:DNA binding"/>
    <property type="evidence" value="ECO:0007669"/>
    <property type="project" value="UniProtKB-UniRule"/>
</dbReference>
<evidence type="ECO:0000256" key="4">
    <source>
        <dbReference type="ARBA" id="ARBA00022705"/>
    </source>
</evidence>
<dbReference type="GO" id="GO:0043139">
    <property type="term" value="F:5'-3' DNA helicase activity"/>
    <property type="evidence" value="ECO:0007669"/>
    <property type="project" value="UniProtKB-EC"/>
</dbReference>
<evidence type="ECO:0000256" key="13">
    <source>
        <dbReference type="NCBIfam" id="TIGR00665"/>
    </source>
</evidence>